<organism evidence="1 2">
    <name type="scientific">Acaulospora morrowiae</name>
    <dbReference type="NCBI Taxonomy" id="94023"/>
    <lineage>
        <taxon>Eukaryota</taxon>
        <taxon>Fungi</taxon>
        <taxon>Fungi incertae sedis</taxon>
        <taxon>Mucoromycota</taxon>
        <taxon>Glomeromycotina</taxon>
        <taxon>Glomeromycetes</taxon>
        <taxon>Diversisporales</taxon>
        <taxon>Acaulosporaceae</taxon>
        <taxon>Acaulospora</taxon>
    </lineage>
</organism>
<gene>
    <name evidence="1" type="ORF">AMORRO_LOCUS1337</name>
</gene>
<evidence type="ECO:0000313" key="2">
    <source>
        <dbReference type="Proteomes" id="UP000789342"/>
    </source>
</evidence>
<evidence type="ECO:0000313" key="1">
    <source>
        <dbReference type="EMBL" id="CAG8459759.1"/>
    </source>
</evidence>
<reference evidence="1" key="1">
    <citation type="submission" date="2021-06" db="EMBL/GenBank/DDBJ databases">
        <authorList>
            <person name="Kallberg Y."/>
            <person name="Tangrot J."/>
            <person name="Rosling A."/>
        </authorList>
    </citation>
    <scope>NUCLEOTIDE SEQUENCE</scope>
    <source>
        <strain evidence="1">CL551</strain>
    </source>
</reference>
<dbReference type="AlphaFoldDB" id="A0A9N8VLQ3"/>
<dbReference type="EMBL" id="CAJVPV010000496">
    <property type="protein sequence ID" value="CAG8459759.1"/>
    <property type="molecule type" value="Genomic_DNA"/>
</dbReference>
<keyword evidence="2" id="KW-1185">Reference proteome</keyword>
<protein>
    <submittedName>
        <fullName evidence="1">5780_t:CDS:1</fullName>
    </submittedName>
</protein>
<proteinExistence type="predicted"/>
<comment type="caution">
    <text evidence="1">The sequence shown here is derived from an EMBL/GenBank/DDBJ whole genome shotgun (WGS) entry which is preliminary data.</text>
</comment>
<accession>A0A9N8VLQ3</accession>
<dbReference type="Proteomes" id="UP000789342">
    <property type="component" value="Unassembled WGS sequence"/>
</dbReference>
<sequence>MDSPTTRKGWIEDAISSNHMTVYDFNSFSEIEHISTTSFTDVKRACQIGLCRNAQQVF</sequence>
<name>A0A9N8VLQ3_9GLOM</name>